<protein>
    <submittedName>
        <fullName evidence="2">Uncharacterized protein</fullName>
    </submittedName>
</protein>
<proteinExistence type="predicted"/>
<feature type="region of interest" description="Disordered" evidence="1">
    <location>
        <begin position="1"/>
        <end position="189"/>
    </location>
</feature>
<evidence type="ECO:0000313" key="3">
    <source>
        <dbReference type="Proteomes" id="UP000663843"/>
    </source>
</evidence>
<feature type="compositionally biased region" description="Basic and acidic residues" evidence="1">
    <location>
        <begin position="81"/>
        <end position="98"/>
    </location>
</feature>
<feature type="compositionally biased region" description="Acidic residues" evidence="1">
    <location>
        <begin position="1"/>
        <end position="23"/>
    </location>
</feature>
<organism evidence="2 3">
    <name type="scientific">Rhizoctonia solani</name>
    <dbReference type="NCBI Taxonomy" id="456999"/>
    <lineage>
        <taxon>Eukaryota</taxon>
        <taxon>Fungi</taxon>
        <taxon>Dikarya</taxon>
        <taxon>Basidiomycota</taxon>
        <taxon>Agaricomycotina</taxon>
        <taxon>Agaricomycetes</taxon>
        <taxon>Cantharellales</taxon>
        <taxon>Ceratobasidiaceae</taxon>
        <taxon>Rhizoctonia</taxon>
    </lineage>
</organism>
<name>A0A8H2WLS5_9AGAM</name>
<accession>A0A8H2WLS5</accession>
<evidence type="ECO:0000313" key="2">
    <source>
        <dbReference type="EMBL" id="CAE6384242.1"/>
    </source>
</evidence>
<gene>
    <name evidence="2" type="ORF">RDB_LOCUS27015</name>
</gene>
<dbReference type="AlphaFoldDB" id="A0A8H2WLS5"/>
<dbReference type="Proteomes" id="UP000663843">
    <property type="component" value="Unassembled WGS sequence"/>
</dbReference>
<comment type="caution">
    <text evidence="2">The sequence shown here is derived from an EMBL/GenBank/DDBJ whole genome shotgun (WGS) entry which is preliminary data.</text>
</comment>
<reference evidence="2" key="1">
    <citation type="submission" date="2021-01" db="EMBL/GenBank/DDBJ databases">
        <authorList>
            <person name="Kaushik A."/>
        </authorList>
    </citation>
    <scope>NUCLEOTIDE SEQUENCE</scope>
    <source>
        <strain evidence="2">AG2-2IIIB</strain>
    </source>
</reference>
<feature type="non-terminal residue" evidence="2">
    <location>
        <position position="1"/>
    </location>
</feature>
<feature type="compositionally biased region" description="Polar residues" evidence="1">
    <location>
        <begin position="155"/>
        <end position="170"/>
    </location>
</feature>
<evidence type="ECO:0000256" key="1">
    <source>
        <dbReference type="SAM" id="MobiDB-lite"/>
    </source>
</evidence>
<dbReference type="EMBL" id="CAJMWT010001172">
    <property type="protein sequence ID" value="CAE6384242.1"/>
    <property type="molecule type" value="Genomic_DNA"/>
</dbReference>
<sequence length="189" mass="19518">EEEDSGEEEGSSVEEEDDEDDEADYHNARDGDEEAVPAYSQPTRESGIEMGPNGYALEKKSRGYSGADGMGAGEPSTSDGDLARRMSRRQEKAPERGENTVPSSPAPASAPISPASPAARAATSSLPAAPTSPSRVDADLPSHAPVSENGHAGEATSSASPQTNGTTHATSSDEGHSGGIMSKFKEMLK</sequence>
<feature type="compositionally biased region" description="Low complexity" evidence="1">
    <location>
        <begin position="102"/>
        <end position="134"/>
    </location>
</feature>